<dbReference type="Proteomes" id="UP000677305">
    <property type="component" value="Chromosome"/>
</dbReference>
<name>A0A8J8MD36_9FIRM</name>
<organism evidence="1 2">
    <name type="scientific">Vallitalea guaymasensis</name>
    <dbReference type="NCBI Taxonomy" id="1185412"/>
    <lineage>
        <taxon>Bacteria</taxon>
        <taxon>Bacillati</taxon>
        <taxon>Bacillota</taxon>
        <taxon>Clostridia</taxon>
        <taxon>Lachnospirales</taxon>
        <taxon>Vallitaleaceae</taxon>
        <taxon>Vallitalea</taxon>
    </lineage>
</organism>
<dbReference type="RefSeq" id="WP_212690869.1">
    <property type="nucleotide sequence ID" value="NZ_CP058561.1"/>
</dbReference>
<reference evidence="1 2" key="1">
    <citation type="submission" date="2020-07" db="EMBL/GenBank/DDBJ databases">
        <title>Vallitalea guaymasensis genome.</title>
        <authorList>
            <person name="Postec A."/>
        </authorList>
    </citation>
    <scope>NUCLEOTIDE SEQUENCE [LARGE SCALE GENOMIC DNA]</scope>
    <source>
        <strain evidence="1 2">Ra1766G1</strain>
    </source>
</reference>
<keyword evidence="2" id="KW-1185">Reference proteome</keyword>
<evidence type="ECO:0000313" key="2">
    <source>
        <dbReference type="Proteomes" id="UP000677305"/>
    </source>
</evidence>
<dbReference type="KEGG" id="vgu:HYG85_18145"/>
<protein>
    <submittedName>
        <fullName evidence="1">Uncharacterized protein</fullName>
    </submittedName>
</protein>
<proteinExistence type="predicted"/>
<evidence type="ECO:0000313" key="1">
    <source>
        <dbReference type="EMBL" id="QUH30736.1"/>
    </source>
</evidence>
<gene>
    <name evidence="1" type="ORF">HYG85_18145</name>
</gene>
<accession>A0A8J8MD36</accession>
<dbReference type="AlphaFoldDB" id="A0A8J8MD36"/>
<dbReference type="EMBL" id="CP058561">
    <property type="protein sequence ID" value="QUH30736.1"/>
    <property type="molecule type" value="Genomic_DNA"/>
</dbReference>
<sequence>MFLAISILLINHNATIAKNNPIASESKIEYIDEEKAKETAISYFQKYFDIKIKADDYFQYNRHINIDNKHNKTGKEYWEIVFSTFDRSKLRDIKTQKEADKINEERKKSVTYYAKIEIHDEEILEIGIIDNNNDKGLTIEELREIEISTEDAKKITLEFIKAKELIKEIEELEFLGEIRIAPDSCYIAYEYKKDRAIIIRVHSLSQEISCFRFTTKEQAEKAIEVNKNNDKDGGIG</sequence>